<dbReference type="AlphaFoldDB" id="A0AAV3Y8L2"/>
<reference evidence="1 2" key="1">
    <citation type="journal article" date="2021" name="Elife">
        <title>Chloroplast acquisition without the gene transfer in kleptoplastic sea slugs, Plakobranchus ocellatus.</title>
        <authorList>
            <person name="Maeda T."/>
            <person name="Takahashi S."/>
            <person name="Yoshida T."/>
            <person name="Shimamura S."/>
            <person name="Takaki Y."/>
            <person name="Nagai Y."/>
            <person name="Toyoda A."/>
            <person name="Suzuki Y."/>
            <person name="Arimoto A."/>
            <person name="Ishii H."/>
            <person name="Satoh N."/>
            <person name="Nishiyama T."/>
            <person name="Hasebe M."/>
            <person name="Maruyama T."/>
            <person name="Minagawa J."/>
            <person name="Obokata J."/>
            <person name="Shigenobu S."/>
        </authorList>
    </citation>
    <scope>NUCLEOTIDE SEQUENCE [LARGE SCALE GENOMIC DNA]</scope>
</reference>
<comment type="caution">
    <text evidence="1">The sequence shown here is derived from an EMBL/GenBank/DDBJ whole genome shotgun (WGS) entry which is preliminary data.</text>
</comment>
<dbReference type="EMBL" id="BLXT01000641">
    <property type="protein sequence ID" value="GFN79126.1"/>
    <property type="molecule type" value="Genomic_DNA"/>
</dbReference>
<accession>A0AAV3Y8L2</accession>
<keyword evidence="2" id="KW-1185">Reference proteome</keyword>
<proteinExistence type="predicted"/>
<organism evidence="1 2">
    <name type="scientific">Plakobranchus ocellatus</name>
    <dbReference type="NCBI Taxonomy" id="259542"/>
    <lineage>
        <taxon>Eukaryota</taxon>
        <taxon>Metazoa</taxon>
        <taxon>Spiralia</taxon>
        <taxon>Lophotrochozoa</taxon>
        <taxon>Mollusca</taxon>
        <taxon>Gastropoda</taxon>
        <taxon>Heterobranchia</taxon>
        <taxon>Euthyneura</taxon>
        <taxon>Panpulmonata</taxon>
        <taxon>Sacoglossa</taxon>
        <taxon>Placobranchoidea</taxon>
        <taxon>Plakobranchidae</taxon>
        <taxon>Plakobranchus</taxon>
    </lineage>
</organism>
<protein>
    <submittedName>
        <fullName evidence="1">Uncharacterized protein</fullName>
    </submittedName>
</protein>
<evidence type="ECO:0000313" key="2">
    <source>
        <dbReference type="Proteomes" id="UP000735302"/>
    </source>
</evidence>
<dbReference type="Proteomes" id="UP000735302">
    <property type="component" value="Unassembled WGS sequence"/>
</dbReference>
<name>A0AAV3Y8L2_9GAST</name>
<evidence type="ECO:0000313" key="1">
    <source>
        <dbReference type="EMBL" id="GFN79126.1"/>
    </source>
</evidence>
<gene>
    <name evidence="1" type="ORF">PoB_000563200</name>
</gene>
<sequence length="87" mass="9673">MWPHAHFWGALDEGDPGSRCKLSYKRSLTYGNGSTTPCRLPVRSCRRPRRGGNSNKEVLRGIEPTALNTLLMLLRSFEVLSVVGEGD</sequence>